<gene>
    <name evidence="1" type="ORF">Nepgr_003892</name>
</gene>
<dbReference type="EMBL" id="BSYO01000003">
    <property type="protein sequence ID" value="GMH02053.1"/>
    <property type="molecule type" value="Genomic_DNA"/>
</dbReference>
<accession>A0AAD3XEC4</accession>
<name>A0AAD3XEC4_NEPGR</name>
<comment type="caution">
    <text evidence="1">The sequence shown here is derived from an EMBL/GenBank/DDBJ whole genome shotgun (WGS) entry which is preliminary data.</text>
</comment>
<reference evidence="1" key="1">
    <citation type="submission" date="2023-05" db="EMBL/GenBank/DDBJ databases">
        <title>Nepenthes gracilis genome sequencing.</title>
        <authorList>
            <person name="Fukushima K."/>
        </authorList>
    </citation>
    <scope>NUCLEOTIDE SEQUENCE</scope>
    <source>
        <strain evidence="1">SING2019-196</strain>
    </source>
</reference>
<evidence type="ECO:0000313" key="1">
    <source>
        <dbReference type="EMBL" id="GMH02053.1"/>
    </source>
</evidence>
<dbReference type="Proteomes" id="UP001279734">
    <property type="component" value="Unassembled WGS sequence"/>
</dbReference>
<keyword evidence="2" id="KW-1185">Reference proteome</keyword>
<evidence type="ECO:0000313" key="2">
    <source>
        <dbReference type="Proteomes" id="UP001279734"/>
    </source>
</evidence>
<organism evidence="1 2">
    <name type="scientific">Nepenthes gracilis</name>
    <name type="common">Slender pitcher plant</name>
    <dbReference type="NCBI Taxonomy" id="150966"/>
    <lineage>
        <taxon>Eukaryota</taxon>
        <taxon>Viridiplantae</taxon>
        <taxon>Streptophyta</taxon>
        <taxon>Embryophyta</taxon>
        <taxon>Tracheophyta</taxon>
        <taxon>Spermatophyta</taxon>
        <taxon>Magnoliopsida</taxon>
        <taxon>eudicotyledons</taxon>
        <taxon>Gunneridae</taxon>
        <taxon>Pentapetalae</taxon>
        <taxon>Caryophyllales</taxon>
        <taxon>Nepenthaceae</taxon>
        <taxon>Nepenthes</taxon>
    </lineage>
</organism>
<proteinExistence type="predicted"/>
<protein>
    <submittedName>
        <fullName evidence="1">Uncharacterized protein</fullName>
    </submittedName>
</protein>
<dbReference type="AlphaFoldDB" id="A0AAD3XEC4"/>
<sequence>MVGFSPAVRNGASASQAQTSLLLSLHSGISLTAPCHVSSHFTAISFLALAVLNLRPPSATPSPMLSGSSAVLNLPPPSATPSPMLSDSPLFDPFPLLQLFGPVFPHWFWRLNGVSFTRESTLLPCVDYHSG</sequence>